<dbReference type="AlphaFoldDB" id="A0A2K1KMM4"/>
<proteinExistence type="predicted"/>
<dbReference type="InParanoid" id="A0A2K1KMM4"/>
<evidence type="ECO:0000313" key="1">
    <source>
        <dbReference type="EMBL" id="PNR55028.1"/>
    </source>
</evidence>
<dbReference type="EnsemblPlants" id="Pp3c4_7810V3.1">
    <property type="protein sequence ID" value="Pp3c4_7810V3.1"/>
    <property type="gene ID" value="Pp3c4_7810"/>
</dbReference>
<dbReference type="Proteomes" id="UP000006727">
    <property type="component" value="Chromosome 4"/>
</dbReference>
<accession>A0A2K1KMM4</accession>
<dbReference type="EMBL" id="ABEU02000004">
    <property type="protein sequence ID" value="PNR55028.1"/>
    <property type="molecule type" value="Genomic_DNA"/>
</dbReference>
<reference evidence="1 3" key="1">
    <citation type="journal article" date="2008" name="Science">
        <title>The Physcomitrella genome reveals evolutionary insights into the conquest of land by plants.</title>
        <authorList>
            <person name="Rensing S."/>
            <person name="Lang D."/>
            <person name="Zimmer A."/>
            <person name="Terry A."/>
            <person name="Salamov A."/>
            <person name="Shapiro H."/>
            <person name="Nishiyama T."/>
            <person name="Perroud P.-F."/>
            <person name="Lindquist E."/>
            <person name="Kamisugi Y."/>
            <person name="Tanahashi T."/>
            <person name="Sakakibara K."/>
            <person name="Fujita T."/>
            <person name="Oishi K."/>
            <person name="Shin-I T."/>
            <person name="Kuroki Y."/>
            <person name="Toyoda A."/>
            <person name="Suzuki Y."/>
            <person name="Hashimoto A."/>
            <person name="Yamaguchi K."/>
            <person name="Sugano A."/>
            <person name="Kohara Y."/>
            <person name="Fujiyama A."/>
            <person name="Anterola A."/>
            <person name="Aoki S."/>
            <person name="Ashton N."/>
            <person name="Barbazuk W.B."/>
            <person name="Barker E."/>
            <person name="Bennetzen J."/>
            <person name="Bezanilla M."/>
            <person name="Blankenship R."/>
            <person name="Cho S.H."/>
            <person name="Dutcher S."/>
            <person name="Estelle M."/>
            <person name="Fawcett J.A."/>
            <person name="Gundlach H."/>
            <person name="Hanada K."/>
            <person name="Heyl A."/>
            <person name="Hicks K.A."/>
            <person name="Hugh J."/>
            <person name="Lohr M."/>
            <person name="Mayer K."/>
            <person name="Melkozernov A."/>
            <person name="Murata T."/>
            <person name="Nelson D."/>
            <person name="Pils B."/>
            <person name="Prigge M."/>
            <person name="Reiss B."/>
            <person name="Renner T."/>
            <person name="Rombauts S."/>
            <person name="Rushton P."/>
            <person name="Sanderfoot A."/>
            <person name="Schween G."/>
            <person name="Shiu S.-H."/>
            <person name="Stueber K."/>
            <person name="Theodoulou F.L."/>
            <person name="Tu H."/>
            <person name="Van de Peer Y."/>
            <person name="Verrier P.J."/>
            <person name="Waters E."/>
            <person name="Wood A."/>
            <person name="Yang L."/>
            <person name="Cove D."/>
            <person name="Cuming A."/>
            <person name="Hasebe M."/>
            <person name="Lucas S."/>
            <person name="Mishler D.B."/>
            <person name="Reski R."/>
            <person name="Grigoriev I."/>
            <person name="Quatrano R.S."/>
            <person name="Boore J.L."/>
        </authorList>
    </citation>
    <scope>NUCLEOTIDE SEQUENCE [LARGE SCALE GENOMIC DNA]</scope>
    <source>
        <strain evidence="2 3">cv. Gransden 2004</strain>
    </source>
</reference>
<evidence type="ECO:0000313" key="2">
    <source>
        <dbReference type="EnsemblPlants" id="Pp3c4_7810V3.1"/>
    </source>
</evidence>
<gene>
    <name evidence="1" type="ORF">PHYPA_005921</name>
</gene>
<dbReference type="EnsemblPlants" id="Pp3c4_7810V3.2">
    <property type="protein sequence ID" value="Pp3c4_7810V3.2"/>
    <property type="gene ID" value="Pp3c4_7810"/>
</dbReference>
<dbReference type="Gramene" id="Pp3c4_7810V3.1">
    <property type="protein sequence ID" value="Pp3c4_7810V3.1"/>
    <property type="gene ID" value="Pp3c4_7810"/>
</dbReference>
<protein>
    <submittedName>
        <fullName evidence="1 2">Uncharacterized protein</fullName>
    </submittedName>
</protein>
<name>A0A2K1KMM4_PHYPA</name>
<evidence type="ECO:0000313" key="3">
    <source>
        <dbReference type="Proteomes" id="UP000006727"/>
    </source>
</evidence>
<dbReference type="Gramene" id="Pp3c4_7810V3.2">
    <property type="protein sequence ID" value="Pp3c4_7810V3.2"/>
    <property type="gene ID" value="Pp3c4_7810"/>
</dbReference>
<keyword evidence="3" id="KW-1185">Reference proteome</keyword>
<reference evidence="2" key="3">
    <citation type="submission" date="2020-12" db="UniProtKB">
        <authorList>
            <consortium name="EnsemblPlants"/>
        </authorList>
    </citation>
    <scope>IDENTIFICATION</scope>
</reference>
<dbReference type="PaxDb" id="3218-PP1S143_143V6.1"/>
<organism evidence="1">
    <name type="scientific">Physcomitrium patens</name>
    <name type="common">Spreading-leaved earth moss</name>
    <name type="synonym">Physcomitrella patens</name>
    <dbReference type="NCBI Taxonomy" id="3218"/>
    <lineage>
        <taxon>Eukaryota</taxon>
        <taxon>Viridiplantae</taxon>
        <taxon>Streptophyta</taxon>
        <taxon>Embryophyta</taxon>
        <taxon>Bryophyta</taxon>
        <taxon>Bryophytina</taxon>
        <taxon>Bryopsida</taxon>
        <taxon>Funariidae</taxon>
        <taxon>Funariales</taxon>
        <taxon>Funariaceae</taxon>
        <taxon>Physcomitrium</taxon>
    </lineage>
</organism>
<reference evidence="1 3" key="2">
    <citation type="journal article" date="2018" name="Plant J.">
        <title>The Physcomitrella patens chromosome-scale assembly reveals moss genome structure and evolution.</title>
        <authorList>
            <person name="Lang D."/>
            <person name="Ullrich K.K."/>
            <person name="Murat F."/>
            <person name="Fuchs J."/>
            <person name="Jenkins J."/>
            <person name="Haas F.B."/>
            <person name="Piednoel M."/>
            <person name="Gundlach H."/>
            <person name="Van Bel M."/>
            <person name="Meyberg R."/>
            <person name="Vives C."/>
            <person name="Morata J."/>
            <person name="Symeonidi A."/>
            <person name="Hiss M."/>
            <person name="Muchero W."/>
            <person name="Kamisugi Y."/>
            <person name="Saleh O."/>
            <person name="Blanc G."/>
            <person name="Decker E.L."/>
            <person name="van Gessel N."/>
            <person name="Grimwood J."/>
            <person name="Hayes R.D."/>
            <person name="Graham S.W."/>
            <person name="Gunter L.E."/>
            <person name="McDaniel S.F."/>
            <person name="Hoernstein S.N.W."/>
            <person name="Larsson A."/>
            <person name="Li F.W."/>
            <person name="Perroud P.F."/>
            <person name="Phillips J."/>
            <person name="Ranjan P."/>
            <person name="Rokshar D.S."/>
            <person name="Rothfels C.J."/>
            <person name="Schneider L."/>
            <person name="Shu S."/>
            <person name="Stevenson D.W."/>
            <person name="Thummler F."/>
            <person name="Tillich M."/>
            <person name="Villarreal Aguilar J.C."/>
            <person name="Widiez T."/>
            <person name="Wong G.K."/>
            <person name="Wymore A."/>
            <person name="Zhang Y."/>
            <person name="Zimmer A.D."/>
            <person name="Quatrano R.S."/>
            <person name="Mayer K.F.X."/>
            <person name="Goodstein D."/>
            <person name="Casacuberta J.M."/>
            <person name="Vandepoele K."/>
            <person name="Reski R."/>
            <person name="Cuming A.C."/>
            <person name="Tuskan G.A."/>
            <person name="Maumus F."/>
            <person name="Salse J."/>
            <person name="Schmutz J."/>
            <person name="Rensing S.A."/>
        </authorList>
    </citation>
    <scope>NUCLEOTIDE SEQUENCE [LARGE SCALE GENOMIC DNA]</scope>
    <source>
        <strain evidence="2 3">cv. Gransden 2004</strain>
    </source>
</reference>
<sequence>MSQHPVWVTRLALGGAALLVFGVTTYDIHRSIEANQTPPTKEQVAALGAQIKESRQSDEPSNRST</sequence>